<dbReference type="PRINTS" id="PR00038">
    <property type="entry name" value="HTHLUXR"/>
</dbReference>
<evidence type="ECO:0000313" key="7">
    <source>
        <dbReference type="Proteomes" id="UP000032361"/>
    </source>
</evidence>
<feature type="domain" description="HTH luxR-type" evidence="4">
    <location>
        <begin position="144"/>
        <end position="209"/>
    </location>
</feature>
<organism evidence="6 7">
    <name type="scientific">Neotamlana nanhaiensis</name>
    <dbReference type="NCBI Taxonomy" id="1382798"/>
    <lineage>
        <taxon>Bacteria</taxon>
        <taxon>Pseudomonadati</taxon>
        <taxon>Bacteroidota</taxon>
        <taxon>Flavobacteriia</taxon>
        <taxon>Flavobacteriales</taxon>
        <taxon>Flavobacteriaceae</taxon>
        <taxon>Neotamlana</taxon>
    </lineage>
</organism>
<dbReference type="OrthoDB" id="1013073at2"/>
<evidence type="ECO:0000256" key="1">
    <source>
        <dbReference type="ARBA" id="ARBA00022553"/>
    </source>
</evidence>
<dbReference type="SMART" id="SM00448">
    <property type="entry name" value="REC"/>
    <property type="match status" value="1"/>
</dbReference>
<comment type="caution">
    <text evidence="6">The sequence shown here is derived from an EMBL/GenBank/DDBJ whole genome shotgun (WGS) entry which is preliminary data.</text>
</comment>
<dbReference type="InterPro" id="IPR000792">
    <property type="entry name" value="Tscrpt_reg_LuxR_C"/>
</dbReference>
<dbReference type="STRING" id="1382798.PK35_16770"/>
<dbReference type="CDD" id="cd06170">
    <property type="entry name" value="LuxR_C_like"/>
    <property type="match status" value="1"/>
</dbReference>
<dbReference type="Pfam" id="PF00072">
    <property type="entry name" value="Response_reg"/>
    <property type="match status" value="1"/>
</dbReference>
<evidence type="ECO:0000313" key="6">
    <source>
        <dbReference type="EMBL" id="KJD31041.1"/>
    </source>
</evidence>
<comment type="caution">
    <text evidence="3">Lacks conserved residue(s) required for the propagation of feature annotation.</text>
</comment>
<dbReference type="InterPro" id="IPR011006">
    <property type="entry name" value="CheY-like_superfamily"/>
</dbReference>
<dbReference type="Proteomes" id="UP000032361">
    <property type="component" value="Unassembled WGS sequence"/>
</dbReference>
<dbReference type="Gene3D" id="3.40.50.2300">
    <property type="match status" value="1"/>
</dbReference>
<dbReference type="Pfam" id="PF00196">
    <property type="entry name" value="GerE"/>
    <property type="match status" value="1"/>
</dbReference>
<dbReference type="SUPFAM" id="SSF52172">
    <property type="entry name" value="CheY-like"/>
    <property type="match status" value="1"/>
</dbReference>
<protein>
    <submittedName>
        <fullName evidence="6">Ligand-binding protein SH3</fullName>
    </submittedName>
</protein>
<proteinExistence type="predicted"/>
<dbReference type="SMART" id="SM00421">
    <property type="entry name" value="HTH_LUXR"/>
    <property type="match status" value="1"/>
</dbReference>
<dbReference type="SUPFAM" id="SSF46894">
    <property type="entry name" value="C-terminal effector domain of the bipartite response regulators"/>
    <property type="match status" value="1"/>
</dbReference>
<dbReference type="InterPro" id="IPR001789">
    <property type="entry name" value="Sig_transdc_resp-reg_receiver"/>
</dbReference>
<gene>
    <name evidence="6" type="ORF">PK35_16770</name>
</gene>
<dbReference type="GO" id="GO:0006355">
    <property type="term" value="P:regulation of DNA-templated transcription"/>
    <property type="evidence" value="ECO:0007669"/>
    <property type="project" value="InterPro"/>
</dbReference>
<evidence type="ECO:0000259" key="4">
    <source>
        <dbReference type="PROSITE" id="PS50043"/>
    </source>
</evidence>
<dbReference type="PROSITE" id="PS50043">
    <property type="entry name" value="HTH_LUXR_2"/>
    <property type="match status" value="1"/>
</dbReference>
<keyword evidence="2" id="KW-0238">DNA-binding</keyword>
<name>A0A0D7VW15_9FLAO</name>
<evidence type="ECO:0000256" key="3">
    <source>
        <dbReference type="PROSITE-ProRule" id="PRU00169"/>
    </source>
</evidence>
<reference evidence="6 7" key="1">
    <citation type="journal article" date="2015" name="Antonie Van Leeuwenhoek">
        <title>Tamlana nanhaiensis sp. nov., isolated from surface seawater collected from the South China Sea.</title>
        <authorList>
            <person name="Liu X."/>
            <person name="Lai Q."/>
            <person name="Du Y."/>
            <person name="Li G."/>
            <person name="Sun F."/>
            <person name="Shao Z."/>
        </authorList>
    </citation>
    <scope>NUCLEOTIDE SEQUENCE [LARGE SCALE GENOMIC DNA]</scope>
    <source>
        <strain evidence="6 7">FHC16</strain>
    </source>
</reference>
<dbReference type="InterPro" id="IPR058245">
    <property type="entry name" value="NreC/VraR/RcsB-like_REC"/>
</dbReference>
<dbReference type="PANTHER" id="PTHR43214:SF43">
    <property type="entry name" value="TWO-COMPONENT RESPONSE REGULATOR"/>
    <property type="match status" value="1"/>
</dbReference>
<dbReference type="RefSeq" id="WP_044627739.1">
    <property type="nucleotide sequence ID" value="NZ_JTDV01000020.1"/>
</dbReference>
<dbReference type="AlphaFoldDB" id="A0A0D7VW15"/>
<dbReference type="PATRIC" id="fig|1382798.3.peg.2361"/>
<evidence type="ECO:0000256" key="2">
    <source>
        <dbReference type="ARBA" id="ARBA00023125"/>
    </source>
</evidence>
<dbReference type="EMBL" id="JTDV01000020">
    <property type="protein sequence ID" value="KJD31041.1"/>
    <property type="molecule type" value="Genomic_DNA"/>
</dbReference>
<dbReference type="GO" id="GO:0000160">
    <property type="term" value="P:phosphorelay signal transduction system"/>
    <property type="evidence" value="ECO:0007669"/>
    <property type="project" value="InterPro"/>
</dbReference>
<dbReference type="GO" id="GO:0003677">
    <property type="term" value="F:DNA binding"/>
    <property type="evidence" value="ECO:0007669"/>
    <property type="project" value="UniProtKB-KW"/>
</dbReference>
<dbReference type="InterPro" id="IPR016032">
    <property type="entry name" value="Sig_transdc_resp-reg_C-effctor"/>
</dbReference>
<accession>A0A0D7VW15</accession>
<sequence>MIKILLADNHPVTRKGLEVLFTATHDIEVIGSVGDGEAIIEFVKRNPVDIVLMETDLPKLNGLTVLRYFKKDFPNIKTLIFSAQPEEVYALNAIKAGASGYISKTENLITLSEAIYKVSDGGIYLSNDLTQQLAFGNRVSSNGKASFYKKLSTREAEVLKLLTIGKKNKEISKELDINEKTVSTYKARLMRKLKVTNLVDLVNQAKLAEEVL</sequence>
<keyword evidence="7" id="KW-1185">Reference proteome</keyword>
<dbReference type="CDD" id="cd17535">
    <property type="entry name" value="REC_NarL-like"/>
    <property type="match status" value="1"/>
</dbReference>
<dbReference type="PROSITE" id="PS50110">
    <property type="entry name" value="RESPONSE_REGULATORY"/>
    <property type="match status" value="1"/>
</dbReference>
<dbReference type="PROSITE" id="PS00622">
    <property type="entry name" value="HTH_LUXR_1"/>
    <property type="match status" value="1"/>
</dbReference>
<evidence type="ECO:0000259" key="5">
    <source>
        <dbReference type="PROSITE" id="PS50110"/>
    </source>
</evidence>
<feature type="domain" description="Response regulatory" evidence="5">
    <location>
        <begin position="3"/>
        <end position="119"/>
    </location>
</feature>
<dbReference type="PANTHER" id="PTHR43214">
    <property type="entry name" value="TWO-COMPONENT RESPONSE REGULATOR"/>
    <property type="match status" value="1"/>
</dbReference>
<keyword evidence="1" id="KW-0597">Phosphoprotein</keyword>
<dbReference type="InterPro" id="IPR039420">
    <property type="entry name" value="WalR-like"/>
</dbReference>